<dbReference type="Gene3D" id="1.10.132.60">
    <property type="entry name" value="DNA polymerase family B, C-terminal domain"/>
    <property type="match status" value="1"/>
</dbReference>
<evidence type="ECO:0000259" key="16">
    <source>
        <dbReference type="Pfam" id="PF00136"/>
    </source>
</evidence>
<dbReference type="InterPro" id="IPR023211">
    <property type="entry name" value="DNA_pol_palm_dom_sf"/>
</dbReference>
<dbReference type="InterPro" id="IPR006172">
    <property type="entry name" value="DNA-dir_DNA_pol_B"/>
</dbReference>
<evidence type="ECO:0000256" key="14">
    <source>
        <dbReference type="ARBA" id="ARBA00049244"/>
    </source>
</evidence>
<evidence type="ECO:0000256" key="15">
    <source>
        <dbReference type="SAM" id="MobiDB-lite"/>
    </source>
</evidence>
<evidence type="ECO:0000256" key="5">
    <source>
        <dbReference type="ARBA" id="ARBA00022679"/>
    </source>
</evidence>
<reference evidence="21 22" key="1">
    <citation type="journal article" date="2024" name="Science">
        <title>Giant polyketide synthase enzymes in the biosynthesis of giant marine polyether toxins.</title>
        <authorList>
            <person name="Fallon T.R."/>
            <person name="Shende V.V."/>
            <person name="Wierzbicki I.H."/>
            <person name="Pendleton A.L."/>
            <person name="Watervoot N.F."/>
            <person name="Auber R.P."/>
            <person name="Gonzalez D.J."/>
            <person name="Wisecaver J.H."/>
            <person name="Moore B.S."/>
        </authorList>
    </citation>
    <scope>NUCLEOTIDE SEQUENCE [LARGE SCALE GENOMIC DNA]</scope>
    <source>
        <strain evidence="21 22">12B1</strain>
    </source>
</reference>
<evidence type="ECO:0000259" key="18">
    <source>
        <dbReference type="Pfam" id="PF14260"/>
    </source>
</evidence>
<evidence type="ECO:0000256" key="4">
    <source>
        <dbReference type="ARBA" id="ARBA00021589"/>
    </source>
</evidence>
<dbReference type="GO" id="GO:0000166">
    <property type="term" value="F:nucleotide binding"/>
    <property type="evidence" value="ECO:0007669"/>
    <property type="project" value="InterPro"/>
</dbReference>
<dbReference type="GO" id="GO:0051536">
    <property type="term" value="F:iron-sulfur cluster binding"/>
    <property type="evidence" value="ECO:0007669"/>
    <property type="project" value="UniProtKB-KW"/>
</dbReference>
<comment type="catalytic activity">
    <reaction evidence="14">
        <text>DNA(n) + a 2'-deoxyribonucleoside 5'-triphosphate = DNA(n+1) + diphosphate</text>
        <dbReference type="Rhea" id="RHEA:22508"/>
        <dbReference type="Rhea" id="RHEA-COMP:17339"/>
        <dbReference type="Rhea" id="RHEA-COMP:17340"/>
        <dbReference type="ChEBI" id="CHEBI:33019"/>
        <dbReference type="ChEBI" id="CHEBI:61560"/>
        <dbReference type="ChEBI" id="CHEBI:173112"/>
        <dbReference type="EC" id="2.7.7.7"/>
    </reaction>
</comment>
<evidence type="ECO:0000256" key="2">
    <source>
        <dbReference type="ARBA" id="ARBA00005755"/>
    </source>
</evidence>
<evidence type="ECO:0000313" key="21">
    <source>
        <dbReference type="EMBL" id="KAL1526822.1"/>
    </source>
</evidence>
<dbReference type="SUPFAM" id="SSF53098">
    <property type="entry name" value="Ribonuclease H-like"/>
    <property type="match status" value="1"/>
</dbReference>
<feature type="region of interest" description="Disordered" evidence="15">
    <location>
        <begin position="904"/>
        <end position="985"/>
    </location>
</feature>
<dbReference type="GO" id="GO:0003677">
    <property type="term" value="F:DNA binding"/>
    <property type="evidence" value="ECO:0007669"/>
    <property type="project" value="InterPro"/>
</dbReference>
<feature type="compositionally biased region" description="Polar residues" evidence="15">
    <location>
        <begin position="494"/>
        <end position="511"/>
    </location>
</feature>
<feature type="compositionally biased region" description="Low complexity" evidence="15">
    <location>
        <begin position="451"/>
        <end position="474"/>
    </location>
</feature>
<evidence type="ECO:0000256" key="12">
    <source>
        <dbReference type="ARBA" id="ARBA00023014"/>
    </source>
</evidence>
<dbReference type="Pfam" id="PF24055">
    <property type="entry name" value="POL3_N"/>
    <property type="match status" value="1"/>
</dbReference>
<evidence type="ECO:0000256" key="11">
    <source>
        <dbReference type="ARBA" id="ARBA00023004"/>
    </source>
</evidence>
<dbReference type="Pfam" id="PF14260">
    <property type="entry name" value="zf-C4pol"/>
    <property type="match status" value="1"/>
</dbReference>
<dbReference type="InterPro" id="IPR025687">
    <property type="entry name" value="Znf-C4pol"/>
</dbReference>
<feature type="compositionally biased region" description="Basic and acidic residues" evidence="15">
    <location>
        <begin position="963"/>
        <end position="981"/>
    </location>
</feature>
<evidence type="ECO:0000256" key="1">
    <source>
        <dbReference type="ARBA" id="ARBA00001966"/>
    </source>
</evidence>
<evidence type="ECO:0000256" key="9">
    <source>
        <dbReference type="ARBA" id="ARBA00022833"/>
    </source>
</evidence>
<dbReference type="EMBL" id="JBGBPQ010000003">
    <property type="protein sequence ID" value="KAL1526822.1"/>
    <property type="molecule type" value="Genomic_DNA"/>
</dbReference>
<feature type="region of interest" description="Disordered" evidence="15">
    <location>
        <begin position="446"/>
        <end position="474"/>
    </location>
</feature>
<dbReference type="GO" id="GO:0003887">
    <property type="term" value="F:DNA-directed DNA polymerase activity"/>
    <property type="evidence" value="ECO:0007669"/>
    <property type="project" value="UniProtKB-KW"/>
</dbReference>
<keyword evidence="22" id="KW-1185">Reference proteome</keyword>
<dbReference type="PROSITE" id="PS00116">
    <property type="entry name" value="DNA_POLYMERASE_B"/>
    <property type="match status" value="1"/>
</dbReference>
<dbReference type="Gene3D" id="3.30.342.10">
    <property type="entry name" value="DNA Polymerase, chain B, domain 1"/>
    <property type="match status" value="1"/>
</dbReference>
<dbReference type="InterPro" id="IPR006133">
    <property type="entry name" value="DNA-dir_DNA_pol_B_exonuc"/>
</dbReference>
<keyword evidence="11" id="KW-0408">Iron</keyword>
<dbReference type="InterPro" id="IPR056435">
    <property type="entry name" value="DPOD/Z_N"/>
</dbReference>
<dbReference type="GO" id="GO:0000724">
    <property type="term" value="P:double-strand break repair via homologous recombination"/>
    <property type="evidence" value="ECO:0007669"/>
    <property type="project" value="TreeGrafter"/>
</dbReference>
<feature type="domain" description="C4-type zinc-finger of DNA polymerase delta" evidence="18">
    <location>
        <begin position="2007"/>
        <end position="2075"/>
    </location>
</feature>
<keyword evidence="12" id="KW-0411">Iron-sulfur</keyword>
<feature type="compositionally biased region" description="Low complexity" evidence="15">
    <location>
        <begin position="1372"/>
        <end position="1382"/>
    </location>
</feature>
<feature type="compositionally biased region" description="Acidic residues" evidence="15">
    <location>
        <begin position="564"/>
        <end position="573"/>
    </location>
</feature>
<feature type="region of interest" description="Disordered" evidence="15">
    <location>
        <begin position="546"/>
        <end position="575"/>
    </location>
</feature>
<feature type="domain" description="DNA polymerase delta/zeta catalytic subunit N-terminal" evidence="19">
    <location>
        <begin position="64"/>
        <end position="161"/>
    </location>
</feature>
<evidence type="ECO:0000256" key="6">
    <source>
        <dbReference type="ARBA" id="ARBA00022695"/>
    </source>
</evidence>
<dbReference type="PANTHER" id="PTHR45812">
    <property type="entry name" value="DNA POLYMERASE ZETA CATALYTIC SUBUNIT"/>
    <property type="match status" value="1"/>
</dbReference>
<feature type="domain" description="DNA-directed DNA polymerase family B multifunctional" evidence="16">
    <location>
        <begin position="1609"/>
        <end position="1706"/>
    </location>
</feature>
<dbReference type="InterPro" id="IPR042087">
    <property type="entry name" value="DNA_pol_B_thumb"/>
</dbReference>
<dbReference type="InterPro" id="IPR006134">
    <property type="entry name" value="DNA-dir_DNA_pol_B_multi_dom"/>
</dbReference>
<dbReference type="InterPro" id="IPR017964">
    <property type="entry name" value="DNA-dir_DNA_pol_B_CS"/>
</dbReference>
<feature type="region of interest" description="Disordered" evidence="15">
    <location>
        <begin position="307"/>
        <end position="339"/>
    </location>
</feature>
<feature type="region of interest" description="Disordered" evidence="15">
    <location>
        <begin position="493"/>
        <end position="528"/>
    </location>
</feature>
<evidence type="ECO:0000256" key="3">
    <source>
        <dbReference type="ARBA" id="ARBA00012417"/>
    </source>
</evidence>
<evidence type="ECO:0000256" key="10">
    <source>
        <dbReference type="ARBA" id="ARBA00022932"/>
    </source>
</evidence>
<comment type="similarity">
    <text evidence="2">Belongs to the DNA polymerase type-B family.</text>
</comment>
<feature type="region of interest" description="Disordered" evidence="15">
    <location>
        <begin position="388"/>
        <end position="427"/>
    </location>
</feature>
<dbReference type="GO" id="GO:0042276">
    <property type="term" value="P:error-prone translesion synthesis"/>
    <property type="evidence" value="ECO:0007669"/>
    <property type="project" value="TreeGrafter"/>
</dbReference>
<dbReference type="SUPFAM" id="SSF56672">
    <property type="entry name" value="DNA/RNA polymerases"/>
    <property type="match status" value="1"/>
</dbReference>
<dbReference type="GO" id="GO:0046872">
    <property type="term" value="F:metal ion binding"/>
    <property type="evidence" value="ECO:0007669"/>
    <property type="project" value="UniProtKB-KW"/>
</dbReference>
<dbReference type="Gene3D" id="3.90.1600.10">
    <property type="entry name" value="Palm domain of DNA polymerase"/>
    <property type="match status" value="2"/>
</dbReference>
<dbReference type="InterPro" id="IPR036397">
    <property type="entry name" value="RNaseH_sf"/>
</dbReference>
<feature type="domain" description="DNA polymerase zeta catalytic subunit N-terminal" evidence="20">
    <location>
        <begin position="9"/>
        <end position="63"/>
    </location>
</feature>
<keyword evidence="10" id="KW-0239">DNA-directed DNA polymerase</keyword>
<keyword evidence="8" id="KW-0227">DNA damage</keyword>
<evidence type="ECO:0000259" key="17">
    <source>
        <dbReference type="Pfam" id="PF03104"/>
    </source>
</evidence>
<comment type="cofactor">
    <cofactor evidence="1">
        <name>[4Fe-4S] cluster</name>
        <dbReference type="ChEBI" id="CHEBI:49883"/>
    </cofactor>
</comment>
<comment type="caution">
    <text evidence="21">The sequence shown here is derived from an EMBL/GenBank/DDBJ whole genome shotgun (WGS) entry which is preliminary data.</text>
</comment>
<keyword evidence="5" id="KW-0808">Transferase</keyword>
<dbReference type="PANTHER" id="PTHR45812:SF1">
    <property type="entry name" value="DNA POLYMERASE ZETA CATALYTIC SUBUNIT"/>
    <property type="match status" value="1"/>
</dbReference>
<organism evidence="21 22">
    <name type="scientific">Prymnesium parvum</name>
    <name type="common">Toxic golden alga</name>
    <dbReference type="NCBI Taxonomy" id="97485"/>
    <lineage>
        <taxon>Eukaryota</taxon>
        <taxon>Haptista</taxon>
        <taxon>Haptophyta</taxon>
        <taxon>Prymnesiophyceae</taxon>
        <taxon>Prymnesiales</taxon>
        <taxon>Prymnesiaceae</taxon>
        <taxon>Prymnesium</taxon>
    </lineage>
</organism>
<gene>
    <name evidence="21" type="ORF">AB1Y20_015514</name>
</gene>
<sequence length="2098" mass="229622">MSHDGLPIMLAVRLVDIDFDSTVPEPEVDPTRSPLTGKRLQRVPVIRVFGATPRGQKTCLHVHGVFRYFFVPYPGDPCGEDDLQQYLKTLAEELDDELAANAALVGKDGKGRGDEGSNGERRGGDAAWVYDMTIVRLTPFYGYHEEARPFIRVAMVLPHAVDKAAKLFARGFRARLPLQPHEAHIPYLLQFKVDHNLLGMEFVQLAHASWRGLLPATTAATPLGVASPHGSWTAHPGFRNVWKRGTTGGLDTNSPLPRVASTELEADCDRQHILNPRDVLYEPIRSARRDVRLVQSLNQIWADEEQRRRANGMPALSAEAATPASEVARRTRLPPPPPEVERELEVLEANLGQPLPVPTRTAPPEQRRPTPLWSLAAEGPARGGALLSIPGDNPTSHANMEGAAGCGDAANTASASIGDSEGRSDGTVGSLGDLLALEEQGAVFESRSRADAAQSSQLGQQSPHSGPSLGSLLSEMCSKRPGEEMDVEIYRSGGASQAESHQDASSYSQVTSEHRRPQGEANEGEFSGLSRASTSVDDYAATSLQPQLGSSQPCAQGLEHGDAPEDDDVDGEQEECHTHAEYTQFAAPQGDPADCALLAHSYASQAWRREAAECVERHVRAVVGVHGVSVSEHTGTVMVEAISTSMNNTSQIVHSIRRVIQGIGLLVEEAVEDLEGDIAASQALIEHELSGGRNDDERKDARDEITACELEQEGGAVSYSDDDDSAARLIGSDQQHGVRDVEANLMYEEWVENTAHSRERLRRAMSTPPFAEPTTTGPDVAVADEESLFAARSRDAIHAQEDASTHGEESRLAERKRLYGDSLAFSKRAKPEAAAAQVNAGLPGGEDSQPYVGLRQAGMTNGNLESSFEYGDGAIIGGCNVCRGAPEDICTSQVNDAVIAHGSTQSSNQEQFGKSPCGAVAPSASVRKTDRPAKVVESPSATCTPEPDDNPPSPRVPSPKYDNFQDMHKTRVRQGDDRHESDEDGEVDFAMPTTEQPHYGITTSSHSLAAASISDSFVDVLVPWVKGSTPGAHVWTPRLAPPTRLTAAAEVNPRVRHQEPFFSSKRDLPKGGVRVAHNRIFRFEVPELEGLCTFNCASGPGLGCSCSRLQLRPPIRVAHRVLTPVLQPPSVSQVAAWVTKYAPHRLQQEDPSRERQAPVGVNWEADQPMSATQQNAKTVCVVQPCAISVSASAAGTNGASGELAAQVECLATAAATVVGQSPSNKKGNETIHPRSKNLKTIGGQNFGVTQISAPTATHNSAPYLSGDTAELHSCQSLTIMCFEVHVRTKGSMMPNMGQARATDDADMGGLPDLHVAVTRDPAVSATHRNAQPELPNGAASGDELLCIAYAVQHDLPACGGFESESPGKKKTSSSSTSGKESSAVGGVRYGLILRTDHETEAHGAQEGARLRSFLASIDGFQVADDEVTLVRSEAALLQAFAKVVHRHDVDLVLSWDARRRSIGMLIERADNIGIDPPLLRQLGRTPNMTHRNEKFEDLWGERVQSGIHIVGRLVVNVWRCAQQELPLCSYTLENVAHRLLQERVPAYSHETLTRWWDHGLSPSHSNRDGGKHRVLQYYLQRVRLCLRVADAMEVVPRTSELARVFGLDFMSVLTRGSQYRVESMLCRLARAQGFVIPSPDKSQVASQPALQCLPLIMEPEGRFYTSPVIVLDFRSLYPSVIIAYNYCYSTCLGRISNLNRKLDPNDDGRGAHRFGRETLSRTIHMVNNHPTWGARVVYGDTDSLFVLLEGRSRQEAFETGKKIAAAATAANPHPMELELEKVYHPCVLCTKKRYAGFMYEHVGSLPKLDCKGIETVRRDGCPAERKVLERCLRLLFTTCDISLVKSYLLRQCDKILAGRVSEQDFIFATEVKLGHYASDATAPPAAQVAMHRQKLDPNDVVQVGERVPYVVVNMLDSPIYKLRESAQRPEHLLFPRNSRLELNAFYYIIKRILPAVDRVFSLIGVDVFHWYKLELKRTRRNPLDRVLPGVDRGQRGTILGHFESDHCVLCDERCKGLLCGECYRDRGRAFCALSIRQQKLEMRLDSVIQTCMRCCSAYERQVECISLDCPRLFTRLKLKRQLHAASCHIEEATNLLDF</sequence>
<feature type="domain" description="DNA-directed DNA polymerase family B multifunctional" evidence="16">
    <location>
        <begin position="1715"/>
        <end position="1962"/>
    </location>
</feature>
<proteinExistence type="inferred from homology"/>
<dbReference type="CDD" id="cd05778">
    <property type="entry name" value="DNA_polB_zeta_exo"/>
    <property type="match status" value="1"/>
</dbReference>
<dbReference type="Pfam" id="PF00136">
    <property type="entry name" value="DNA_pol_B"/>
    <property type="match status" value="2"/>
</dbReference>
<keyword evidence="9" id="KW-0862">Zinc</keyword>
<keyword evidence="7" id="KW-0479">Metal-binding</keyword>
<dbReference type="InterPro" id="IPR056447">
    <property type="entry name" value="REV3_N"/>
</dbReference>
<evidence type="ECO:0000256" key="8">
    <source>
        <dbReference type="ARBA" id="ARBA00022763"/>
    </source>
</evidence>
<dbReference type="InterPro" id="IPR030559">
    <property type="entry name" value="PolZ_Rev3"/>
</dbReference>
<protein>
    <recommendedName>
        <fullName evidence="4">DNA polymerase zeta catalytic subunit</fullName>
        <ecNumber evidence="3">2.7.7.7</ecNumber>
    </recommendedName>
</protein>
<dbReference type="Pfam" id="PF03104">
    <property type="entry name" value="DNA_pol_B_exo1"/>
    <property type="match status" value="1"/>
</dbReference>
<dbReference type="GO" id="GO:0005634">
    <property type="term" value="C:nucleus"/>
    <property type="evidence" value="ECO:0007669"/>
    <property type="project" value="TreeGrafter"/>
</dbReference>
<feature type="domain" description="DNA-directed DNA polymerase family B exonuclease" evidence="17">
    <location>
        <begin position="1426"/>
        <end position="1535"/>
    </location>
</feature>
<evidence type="ECO:0000313" key="22">
    <source>
        <dbReference type="Proteomes" id="UP001515480"/>
    </source>
</evidence>
<feature type="region of interest" description="Disordered" evidence="15">
    <location>
        <begin position="1360"/>
        <end position="1382"/>
    </location>
</feature>
<dbReference type="Pfam" id="PF24065">
    <property type="entry name" value="REV3_N"/>
    <property type="match status" value="1"/>
</dbReference>
<dbReference type="InterPro" id="IPR012337">
    <property type="entry name" value="RNaseH-like_sf"/>
</dbReference>
<evidence type="ECO:0000259" key="20">
    <source>
        <dbReference type="Pfam" id="PF24065"/>
    </source>
</evidence>
<dbReference type="SMART" id="SM00486">
    <property type="entry name" value="POLBc"/>
    <property type="match status" value="1"/>
</dbReference>
<evidence type="ECO:0000256" key="13">
    <source>
        <dbReference type="ARBA" id="ARBA00023204"/>
    </source>
</evidence>
<dbReference type="Gene3D" id="3.30.420.10">
    <property type="entry name" value="Ribonuclease H-like superfamily/Ribonuclease H"/>
    <property type="match status" value="1"/>
</dbReference>
<accession>A0AB34K0G3</accession>
<dbReference type="Proteomes" id="UP001515480">
    <property type="component" value="Unassembled WGS sequence"/>
</dbReference>
<keyword evidence="13" id="KW-0234">DNA repair</keyword>
<keyword evidence="6" id="KW-0548">Nucleotidyltransferase</keyword>
<name>A0AB34K0G3_PRYPA</name>
<dbReference type="GO" id="GO:0016035">
    <property type="term" value="C:zeta DNA polymerase complex"/>
    <property type="evidence" value="ECO:0007669"/>
    <property type="project" value="InterPro"/>
</dbReference>
<dbReference type="InterPro" id="IPR043502">
    <property type="entry name" value="DNA/RNA_pol_sf"/>
</dbReference>
<evidence type="ECO:0000259" key="19">
    <source>
        <dbReference type="Pfam" id="PF24055"/>
    </source>
</evidence>
<dbReference type="EC" id="2.7.7.7" evidence="3"/>
<evidence type="ECO:0000256" key="7">
    <source>
        <dbReference type="ARBA" id="ARBA00022723"/>
    </source>
</evidence>